<protein>
    <submittedName>
        <fullName evidence="1">Uncharacterized protein</fullName>
    </submittedName>
</protein>
<accession>A0A0K2UV29</accession>
<name>A0A0K2UV29_LEPSM</name>
<proteinExistence type="predicted"/>
<organism evidence="1">
    <name type="scientific">Lepeophtheirus salmonis</name>
    <name type="common">Salmon louse</name>
    <name type="synonym">Caligus salmonis</name>
    <dbReference type="NCBI Taxonomy" id="72036"/>
    <lineage>
        <taxon>Eukaryota</taxon>
        <taxon>Metazoa</taxon>
        <taxon>Ecdysozoa</taxon>
        <taxon>Arthropoda</taxon>
        <taxon>Crustacea</taxon>
        <taxon>Multicrustacea</taxon>
        <taxon>Hexanauplia</taxon>
        <taxon>Copepoda</taxon>
        <taxon>Siphonostomatoida</taxon>
        <taxon>Caligidae</taxon>
        <taxon>Lepeophtheirus</taxon>
    </lineage>
</organism>
<sequence>MLNTKYRSPSHSNSLVSPNIPDNSVIRTLVYFEKSKFFFSLKKLSY</sequence>
<dbReference type="EMBL" id="HACA01024733">
    <property type="protein sequence ID" value="CDW42094.1"/>
    <property type="molecule type" value="Transcribed_RNA"/>
</dbReference>
<reference evidence="1" key="1">
    <citation type="submission" date="2014-05" db="EMBL/GenBank/DDBJ databases">
        <authorList>
            <person name="Chronopoulou M."/>
        </authorList>
    </citation>
    <scope>NUCLEOTIDE SEQUENCE</scope>
    <source>
        <tissue evidence="1">Whole organism</tissue>
    </source>
</reference>
<dbReference type="AlphaFoldDB" id="A0A0K2UV29"/>
<evidence type="ECO:0000313" key="1">
    <source>
        <dbReference type="EMBL" id="CDW42094.1"/>
    </source>
</evidence>